<accession>A0A399D719</accession>
<keyword evidence="4 7" id="KW-0732">Signal</keyword>
<dbReference type="OrthoDB" id="9765065at2"/>
<evidence type="ECO:0000256" key="4">
    <source>
        <dbReference type="ARBA" id="ARBA00022729"/>
    </source>
</evidence>
<dbReference type="GO" id="GO:0046872">
    <property type="term" value="F:metal ion binding"/>
    <property type="evidence" value="ECO:0007669"/>
    <property type="project" value="UniProtKB-KW"/>
</dbReference>
<comment type="similarity">
    <text evidence="2">Belongs to the sulfatase family.</text>
</comment>
<evidence type="ECO:0000313" key="9">
    <source>
        <dbReference type="EMBL" id="RIH66392.1"/>
    </source>
</evidence>
<dbReference type="PROSITE" id="PS51257">
    <property type="entry name" value="PROKAR_LIPOPROTEIN"/>
    <property type="match status" value="1"/>
</dbReference>
<evidence type="ECO:0000313" key="10">
    <source>
        <dbReference type="Proteomes" id="UP000266441"/>
    </source>
</evidence>
<comment type="cofactor">
    <cofactor evidence="1">
        <name>Ca(2+)</name>
        <dbReference type="ChEBI" id="CHEBI:29108"/>
    </cofactor>
</comment>
<dbReference type="Gene3D" id="3.40.720.10">
    <property type="entry name" value="Alkaline Phosphatase, subunit A"/>
    <property type="match status" value="1"/>
</dbReference>
<dbReference type="PANTHER" id="PTHR42693:SF42">
    <property type="entry name" value="ARYLSULFATASE G"/>
    <property type="match status" value="1"/>
</dbReference>
<keyword evidence="6" id="KW-0106">Calcium</keyword>
<dbReference type="InterPro" id="IPR000917">
    <property type="entry name" value="Sulfatase_N"/>
</dbReference>
<dbReference type="SUPFAM" id="SSF53649">
    <property type="entry name" value="Alkaline phosphatase-like"/>
    <property type="match status" value="1"/>
</dbReference>
<dbReference type="RefSeq" id="WP_119348979.1">
    <property type="nucleotide sequence ID" value="NZ_QWET01000003.1"/>
</dbReference>
<protein>
    <submittedName>
        <fullName evidence="9">DUF4976 domain-containing protein</fullName>
    </submittedName>
</protein>
<organism evidence="9 10">
    <name type="scientific">Mariniphaga sediminis</name>
    <dbReference type="NCBI Taxonomy" id="1628158"/>
    <lineage>
        <taxon>Bacteria</taxon>
        <taxon>Pseudomonadati</taxon>
        <taxon>Bacteroidota</taxon>
        <taxon>Bacteroidia</taxon>
        <taxon>Marinilabiliales</taxon>
        <taxon>Prolixibacteraceae</taxon>
        <taxon>Mariniphaga</taxon>
    </lineage>
</organism>
<dbReference type="InterPro" id="IPR050738">
    <property type="entry name" value="Sulfatase"/>
</dbReference>
<evidence type="ECO:0000259" key="8">
    <source>
        <dbReference type="Pfam" id="PF00884"/>
    </source>
</evidence>
<proteinExistence type="inferred from homology"/>
<gene>
    <name evidence="9" type="ORF">D1164_05665</name>
</gene>
<evidence type="ECO:0000256" key="7">
    <source>
        <dbReference type="SAM" id="SignalP"/>
    </source>
</evidence>
<keyword evidence="3" id="KW-0479">Metal-binding</keyword>
<dbReference type="PANTHER" id="PTHR42693">
    <property type="entry name" value="ARYLSULFATASE FAMILY MEMBER"/>
    <property type="match status" value="1"/>
</dbReference>
<dbReference type="AlphaFoldDB" id="A0A399D719"/>
<evidence type="ECO:0000256" key="6">
    <source>
        <dbReference type="ARBA" id="ARBA00022837"/>
    </source>
</evidence>
<keyword evidence="5" id="KW-0378">Hydrolase</keyword>
<comment type="caution">
    <text evidence="9">The sequence shown here is derived from an EMBL/GenBank/DDBJ whole genome shotgun (WGS) entry which is preliminary data.</text>
</comment>
<reference evidence="9 10" key="1">
    <citation type="journal article" date="2015" name="Int. J. Syst. Evol. Microbiol.">
        <title>Mariniphaga sediminis sp. nov., isolated from coastal sediment.</title>
        <authorList>
            <person name="Wang F.Q."/>
            <person name="Shen Q.Y."/>
            <person name="Chen G.J."/>
            <person name="Du Z.J."/>
        </authorList>
    </citation>
    <scope>NUCLEOTIDE SEQUENCE [LARGE SCALE GENOMIC DNA]</scope>
    <source>
        <strain evidence="9 10">SY21</strain>
    </source>
</reference>
<dbReference type="InterPro" id="IPR017850">
    <property type="entry name" value="Alkaline_phosphatase_core_sf"/>
</dbReference>
<feature type="chain" id="PRO_5017317330" evidence="7">
    <location>
        <begin position="22"/>
        <end position="490"/>
    </location>
</feature>
<evidence type="ECO:0000256" key="1">
    <source>
        <dbReference type="ARBA" id="ARBA00001913"/>
    </source>
</evidence>
<evidence type="ECO:0000256" key="5">
    <source>
        <dbReference type="ARBA" id="ARBA00022801"/>
    </source>
</evidence>
<dbReference type="Proteomes" id="UP000266441">
    <property type="component" value="Unassembled WGS sequence"/>
</dbReference>
<keyword evidence="10" id="KW-1185">Reference proteome</keyword>
<dbReference type="Pfam" id="PF00884">
    <property type="entry name" value="Sulfatase"/>
    <property type="match status" value="1"/>
</dbReference>
<evidence type="ECO:0000256" key="2">
    <source>
        <dbReference type="ARBA" id="ARBA00008779"/>
    </source>
</evidence>
<dbReference type="GO" id="GO:0004065">
    <property type="term" value="F:arylsulfatase activity"/>
    <property type="evidence" value="ECO:0007669"/>
    <property type="project" value="TreeGrafter"/>
</dbReference>
<dbReference type="CDD" id="cd16155">
    <property type="entry name" value="sulfatase_like"/>
    <property type="match status" value="1"/>
</dbReference>
<feature type="domain" description="Sulfatase N-terminal" evidence="8">
    <location>
        <begin position="31"/>
        <end position="357"/>
    </location>
</feature>
<name>A0A399D719_9BACT</name>
<evidence type="ECO:0000256" key="3">
    <source>
        <dbReference type="ARBA" id="ARBA00022723"/>
    </source>
</evidence>
<sequence length="490" mass="55143">MKPIIFSVLILIGMLSGCSPAERSDERKPYPNVLFFFADDQRADALGCSGNPYIKTPNIDRLAETGVRFSNAYVMGGHHGAICAPSRAMLMSGKSLFHVYDVLEGIKTMPIHFAEQGYETFGTGKWHNGSSSFEASFQKGENVFIGGMSDHFQVPLRSLGKDGILTEPVEKGYSTDLFAEAALDFLQKYAAGSREAPFFCYVSFTAPHDPRSPRDDYIGMYPDENLPLPGNFKGLHPFEFDDLNIRDETLAPWPRSPQIIRASLADYYALITHLDERVGGIIEQLKKLELFENTIIVYAADNGLAIGSHGLLGKQNLYEHSTKVPLIISGPGIPHNETTDALVYLFDIYPTLATLCGLPEPEGVDGKDLSRVIRGETESVRNTIYTVYRNTARAVRDDTWKLIWYPQRNYKQLFNLKNDPLELLNLVTHPGSQSKAEEMMALLEKWYAETNDTATLFPATNLPLEYDYKKLQQIPDRHQPEYVLKRYFGR</sequence>
<feature type="signal peptide" evidence="7">
    <location>
        <begin position="1"/>
        <end position="21"/>
    </location>
</feature>
<dbReference type="EMBL" id="QWET01000003">
    <property type="protein sequence ID" value="RIH66392.1"/>
    <property type="molecule type" value="Genomic_DNA"/>
</dbReference>